<dbReference type="AlphaFoldDB" id="A0A0L1J3E5"/>
<evidence type="ECO:0000256" key="3">
    <source>
        <dbReference type="ARBA" id="ARBA00022833"/>
    </source>
</evidence>
<proteinExistence type="predicted"/>
<evidence type="ECO:0000256" key="2">
    <source>
        <dbReference type="ARBA" id="ARBA00022771"/>
    </source>
</evidence>
<keyword evidence="3" id="KW-0862">Zinc</keyword>
<evidence type="ECO:0000256" key="1">
    <source>
        <dbReference type="ARBA" id="ARBA00022723"/>
    </source>
</evidence>
<evidence type="ECO:0000313" key="7">
    <source>
        <dbReference type="Proteomes" id="UP000037505"/>
    </source>
</evidence>
<evidence type="ECO:0000259" key="5">
    <source>
        <dbReference type="PROSITE" id="PS50865"/>
    </source>
</evidence>
<dbReference type="OrthoDB" id="432970at2759"/>
<dbReference type="Gene3D" id="6.10.140.2220">
    <property type="match status" value="1"/>
</dbReference>
<evidence type="ECO:0000256" key="4">
    <source>
        <dbReference type="PROSITE-ProRule" id="PRU00134"/>
    </source>
</evidence>
<organism evidence="6 7">
    <name type="scientific">Aspergillus nomiae NRRL (strain ATCC 15546 / NRRL 13137 / CBS 260.88 / M93)</name>
    <dbReference type="NCBI Taxonomy" id="1509407"/>
    <lineage>
        <taxon>Eukaryota</taxon>
        <taxon>Fungi</taxon>
        <taxon>Dikarya</taxon>
        <taxon>Ascomycota</taxon>
        <taxon>Pezizomycotina</taxon>
        <taxon>Eurotiomycetes</taxon>
        <taxon>Eurotiomycetidae</taxon>
        <taxon>Eurotiales</taxon>
        <taxon>Aspergillaceae</taxon>
        <taxon>Aspergillus</taxon>
        <taxon>Aspergillus subgen. Circumdati</taxon>
    </lineage>
</organism>
<dbReference type="SUPFAM" id="SSF144232">
    <property type="entry name" value="HIT/MYND zinc finger-like"/>
    <property type="match status" value="1"/>
</dbReference>
<protein>
    <recommendedName>
        <fullName evidence="5">MYND-type domain-containing protein</fullName>
    </recommendedName>
</protein>
<dbReference type="RefSeq" id="XP_015407202.1">
    <property type="nucleotide sequence ID" value="XM_015551194.1"/>
</dbReference>
<dbReference type="GO" id="GO:0008270">
    <property type="term" value="F:zinc ion binding"/>
    <property type="evidence" value="ECO:0007669"/>
    <property type="project" value="UniProtKB-KW"/>
</dbReference>
<dbReference type="GeneID" id="26807741"/>
<dbReference type="InterPro" id="IPR002893">
    <property type="entry name" value="Znf_MYND"/>
</dbReference>
<keyword evidence="1" id="KW-0479">Metal-binding</keyword>
<dbReference type="EMBL" id="JNOM01000121">
    <property type="protein sequence ID" value="KNG86279.1"/>
    <property type="molecule type" value="Genomic_DNA"/>
</dbReference>
<dbReference type="PROSITE" id="PS50865">
    <property type="entry name" value="ZF_MYND_2"/>
    <property type="match status" value="1"/>
</dbReference>
<dbReference type="STRING" id="1509407.A0A0L1J3E5"/>
<evidence type="ECO:0000313" key="6">
    <source>
        <dbReference type="EMBL" id="KNG86279.1"/>
    </source>
</evidence>
<comment type="caution">
    <text evidence="6">The sequence shown here is derived from an EMBL/GenBank/DDBJ whole genome shotgun (WGS) entry which is preliminary data.</text>
</comment>
<sequence>MENPSSTTGNCTHCQSPATKRCSGCSGALEYDEEIPQPTLYCSSACQIQDWVEHKAKCKQLQARKSLSRAANLLQAILYRIRLRAHGVTSATAHVDGSRVILCPAKEEKEEVYRPLGPLCVELKGGNQRVFDAIVMVSSCTEAVVYLFSFVRDILSGLCSKIEELTIDVRNPEISIERPDGVSLTTTKNHNVYRVTLKSGEIWVIDPSGAQYGFVECLYTWRDFAKDRLGGIHRQDKLGYQRVETSRGQTEHSEFCLQVFDMELLELASALDEKIPTLAKVCGGDLKLILQGSDAAFQKAKNELLDQLGSCVDLCLEEVFAPERIVKRSMLADRRIARKM</sequence>
<feature type="domain" description="MYND-type" evidence="5">
    <location>
        <begin position="11"/>
        <end position="58"/>
    </location>
</feature>
<dbReference type="Pfam" id="PF01753">
    <property type="entry name" value="zf-MYND"/>
    <property type="match status" value="1"/>
</dbReference>
<name>A0A0L1J3E5_ASPN3</name>
<dbReference type="Proteomes" id="UP000037505">
    <property type="component" value="Unassembled WGS sequence"/>
</dbReference>
<keyword evidence="7" id="KW-1185">Reference proteome</keyword>
<accession>A0A0L1J3E5</accession>
<reference evidence="6 7" key="1">
    <citation type="submission" date="2014-06" db="EMBL/GenBank/DDBJ databases">
        <title>The Genome of the Aflatoxigenic Filamentous Fungus Aspergillus nomius.</title>
        <authorList>
            <person name="Moore M.G."/>
            <person name="Shannon B.M."/>
            <person name="Brian M.M."/>
        </authorList>
    </citation>
    <scope>NUCLEOTIDE SEQUENCE [LARGE SCALE GENOMIC DNA]</scope>
    <source>
        <strain evidence="6 7">NRRL 13137</strain>
    </source>
</reference>
<gene>
    <name evidence="6" type="ORF">ANOM_005937</name>
</gene>
<keyword evidence="2 4" id="KW-0863">Zinc-finger</keyword>